<dbReference type="KEGG" id="rlt:Rleg2_2452"/>
<reference evidence="3 4" key="1">
    <citation type="journal article" date="2010" name="Stand. Genomic Sci.">
        <title>Complete genome sequence of Rhizobium leguminosarum bv trifolii strain WSM2304, an effective microsymbiont of the South American clover Trifolium polymorphum.</title>
        <authorList>
            <person name="Reeve W."/>
            <person name="O'Hara G."/>
            <person name="Chain P."/>
            <person name="Ardley J."/>
            <person name="Brau L."/>
            <person name="Nandesena K."/>
            <person name="Tiwari R."/>
            <person name="Malfatti S."/>
            <person name="Kiss H."/>
            <person name="Lapidus A."/>
            <person name="Copeland A."/>
            <person name="Nolan M."/>
            <person name="Land M."/>
            <person name="Ivanova N."/>
            <person name="Mavromatis K."/>
            <person name="Markowitz V."/>
            <person name="Kyrpides N."/>
            <person name="Melino V."/>
            <person name="Denton M."/>
            <person name="Yates R."/>
            <person name="Howieson J."/>
        </authorList>
    </citation>
    <scope>NUCLEOTIDE SEQUENCE [LARGE SCALE GENOMIC DNA]</scope>
    <source>
        <strain evidence="3 4">WSM2304</strain>
    </source>
</reference>
<keyword evidence="2" id="KW-0812">Transmembrane</keyword>
<organism evidence="3 4">
    <name type="scientific">Rhizobium leguminosarum bv. trifolii (strain WSM2304)</name>
    <dbReference type="NCBI Taxonomy" id="395492"/>
    <lineage>
        <taxon>Bacteria</taxon>
        <taxon>Pseudomonadati</taxon>
        <taxon>Pseudomonadota</taxon>
        <taxon>Alphaproteobacteria</taxon>
        <taxon>Hyphomicrobiales</taxon>
        <taxon>Rhizobiaceae</taxon>
        <taxon>Rhizobium/Agrobacterium group</taxon>
        <taxon>Rhizobium</taxon>
    </lineage>
</organism>
<evidence type="ECO:0000313" key="3">
    <source>
        <dbReference type="EMBL" id="ACI55726.1"/>
    </source>
</evidence>
<evidence type="ECO:0000256" key="2">
    <source>
        <dbReference type="SAM" id="Phobius"/>
    </source>
</evidence>
<evidence type="ECO:0008006" key="5">
    <source>
        <dbReference type="Google" id="ProtNLM"/>
    </source>
</evidence>
<gene>
    <name evidence="3" type="ordered locus">Rleg2_2452</name>
</gene>
<dbReference type="Proteomes" id="UP000008330">
    <property type="component" value="Chromosome"/>
</dbReference>
<proteinExistence type="predicted"/>
<dbReference type="RefSeq" id="WP_012558250.1">
    <property type="nucleotide sequence ID" value="NC_011369.1"/>
</dbReference>
<feature type="transmembrane region" description="Helical" evidence="2">
    <location>
        <begin position="6"/>
        <end position="26"/>
    </location>
</feature>
<accession>A0ABF7QP08</accession>
<protein>
    <recommendedName>
        <fullName evidence="5">Heme exporter protein D</fullName>
    </recommendedName>
</protein>
<feature type="compositionally biased region" description="Basic and acidic residues" evidence="1">
    <location>
        <begin position="31"/>
        <end position="42"/>
    </location>
</feature>
<keyword evidence="2" id="KW-0472">Membrane</keyword>
<sequence length="52" mass="5761">MSMFFGHLAVALIAGGFFLCTAIALLSSRRSGMETRDEEVRHARSRYPANTN</sequence>
<keyword evidence="4" id="KW-1185">Reference proteome</keyword>
<evidence type="ECO:0000313" key="4">
    <source>
        <dbReference type="Proteomes" id="UP000008330"/>
    </source>
</evidence>
<evidence type="ECO:0000256" key="1">
    <source>
        <dbReference type="SAM" id="MobiDB-lite"/>
    </source>
</evidence>
<keyword evidence="2" id="KW-1133">Transmembrane helix</keyword>
<feature type="region of interest" description="Disordered" evidence="1">
    <location>
        <begin position="30"/>
        <end position="52"/>
    </location>
</feature>
<name>A0ABF7QP08_RHILW</name>
<dbReference type="EMBL" id="CP001191">
    <property type="protein sequence ID" value="ACI55726.1"/>
    <property type="molecule type" value="Genomic_DNA"/>
</dbReference>
<dbReference type="AlphaFoldDB" id="A0ABF7QP08"/>